<feature type="transmembrane region" description="Helical" evidence="1">
    <location>
        <begin position="59"/>
        <end position="78"/>
    </location>
</feature>
<sequence length="145" mass="16582">MDGRDGVNEQHIDSIEHNRHNTTQHNTSSQDKPQCLPADVFTTWLFAALVLLIPPPWLFLFVLGVFFLFLFLFGLSVLGSRLVFVGSRYLLLCSALAGRFSIFYLVLVLFFIYHYTYLSLGQAGRQRRSGRKVLAKAHCIYPSMH</sequence>
<keyword evidence="3" id="KW-1185">Reference proteome</keyword>
<proteinExistence type="predicted"/>
<feature type="transmembrane region" description="Helical" evidence="1">
    <location>
        <begin position="90"/>
        <end position="113"/>
    </location>
</feature>
<reference evidence="2" key="2">
    <citation type="submission" date="2023-06" db="EMBL/GenBank/DDBJ databases">
        <authorList>
            <consortium name="Lawrence Berkeley National Laboratory"/>
            <person name="Haridas S."/>
            <person name="Hensen N."/>
            <person name="Bonometti L."/>
            <person name="Westerberg I."/>
            <person name="Brannstrom I.O."/>
            <person name="Guillou S."/>
            <person name="Cros-Aarteil S."/>
            <person name="Calhoun S."/>
            <person name="Kuo A."/>
            <person name="Mondo S."/>
            <person name="Pangilinan J."/>
            <person name="Riley R."/>
            <person name="Labutti K."/>
            <person name="Andreopoulos B."/>
            <person name="Lipzen A."/>
            <person name="Chen C."/>
            <person name="Yanf M."/>
            <person name="Daum C."/>
            <person name="Ng V."/>
            <person name="Clum A."/>
            <person name="Steindorff A."/>
            <person name="Ohm R."/>
            <person name="Martin F."/>
            <person name="Silar P."/>
            <person name="Natvig D."/>
            <person name="Lalanne C."/>
            <person name="Gautier V."/>
            <person name="Ament-Velasquez S.L."/>
            <person name="Kruys A."/>
            <person name="Hutchinson M.I."/>
            <person name="Powell A.J."/>
            <person name="Barry K."/>
            <person name="Miller A.N."/>
            <person name="Grigoriev I.V."/>
            <person name="Debuchy R."/>
            <person name="Gladieux P."/>
            <person name="Thoren M.H."/>
            <person name="Johannesson H."/>
        </authorList>
    </citation>
    <scope>NUCLEOTIDE SEQUENCE</scope>
    <source>
        <strain evidence="2">CBS 314.62</strain>
    </source>
</reference>
<feature type="non-terminal residue" evidence="2">
    <location>
        <position position="1"/>
    </location>
</feature>
<name>A0AAE1C8T2_9PEZI</name>
<dbReference type="Proteomes" id="UP001270362">
    <property type="component" value="Unassembled WGS sequence"/>
</dbReference>
<reference evidence="2" key="1">
    <citation type="journal article" date="2023" name="Mol. Phylogenet. Evol.">
        <title>Genome-scale phylogeny and comparative genomics of the fungal order Sordariales.</title>
        <authorList>
            <person name="Hensen N."/>
            <person name="Bonometti L."/>
            <person name="Westerberg I."/>
            <person name="Brannstrom I.O."/>
            <person name="Guillou S."/>
            <person name="Cros-Aarteil S."/>
            <person name="Calhoun S."/>
            <person name="Haridas S."/>
            <person name="Kuo A."/>
            <person name="Mondo S."/>
            <person name="Pangilinan J."/>
            <person name="Riley R."/>
            <person name="LaButti K."/>
            <person name="Andreopoulos B."/>
            <person name="Lipzen A."/>
            <person name="Chen C."/>
            <person name="Yan M."/>
            <person name="Daum C."/>
            <person name="Ng V."/>
            <person name="Clum A."/>
            <person name="Steindorff A."/>
            <person name="Ohm R.A."/>
            <person name="Martin F."/>
            <person name="Silar P."/>
            <person name="Natvig D.O."/>
            <person name="Lalanne C."/>
            <person name="Gautier V."/>
            <person name="Ament-Velasquez S.L."/>
            <person name="Kruys A."/>
            <person name="Hutchinson M.I."/>
            <person name="Powell A.J."/>
            <person name="Barry K."/>
            <person name="Miller A.N."/>
            <person name="Grigoriev I.V."/>
            <person name="Debuchy R."/>
            <person name="Gladieux P."/>
            <person name="Hiltunen Thoren M."/>
            <person name="Johannesson H."/>
        </authorList>
    </citation>
    <scope>NUCLEOTIDE SEQUENCE</scope>
    <source>
        <strain evidence="2">CBS 314.62</strain>
    </source>
</reference>
<feature type="non-terminal residue" evidence="2">
    <location>
        <position position="145"/>
    </location>
</feature>
<evidence type="ECO:0000313" key="2">
    <source>
        <dbReference type="EMBL" id="KAK3683472.1"/>
    </source>
</evidence>
<evidence type="ECO:0000313" key="3">
    <source>
        <dbReference type="Proteomes" id="UP001270362"/>
    </source>
</evidence>
<feature type="transmembrane region" description="Helical" evidence="1">
    <location>
        <begin position="35"/>
        <end position="53"/>
    </location>
</feature>
<keyword evidence="1" id="KW-0472">Membrane</keyword>
<evidence type="ECO:0000256" key="1">
    <source>
        <dbReference type="SAM" id="Phobius"/>
    </source>
</evidence>
<gene>
    <name evidence="2" type="ORF">B0T22DRAFT_467976</name>
</gene>
<dbReference type="EMBL" id="JAULSO010000004">
    <property type="protein sequence ID" value="KAK3683472.1"/>
    <property type="molecule type" value="Genomic_DNA"/>
</dbReference>
<comment type="caution">
    <text evidence="2">The sequence shown here is derived from an EMBL/GenBank/DDBJ whole genome shotgun (WGS) entry which is preliminary data.</text>
</comment>
<keyword evidence="1" id="KW-1133">Transmembrane helix</keyword>
<organism evidence="2 3">
    <name type="scientific">Podospora appendiculata</name>
    <dbReference type="NCBI Taxonomy" id="314037"/>
    <lineage>
        <taxon>Eukaryota</taxon>
        <taxon>Fungi</taxon>
        <taxon>Dikarya</taxon>
        <taxon>Ascomycota</taxon>
        <taxon>Pezizomycotina</taxon>
        <taxon>Sordariomycetes</taxon>
        <taxon>Sordariomycetidae</taxon>
        <taxon>Sordariales</taxon>
        <taxon>Podosporaceae</taxon>
        <taxon>Podospora</taxon>
    </lineage>
</organism>
<protein>
    <submittedName>
        <fullName evidence="2">Uncharacterized protein</fullName>
    </submittedName>
</protein>
<keyword evidence="1" id="KW-0812">Transmembrane</keyword>
<accession>A0AAE1C8T2</accession>
<dbReference type="AlphaFoldDB" id="A0AAE1C8T2"/>